<protein>
    <submittedName>
        <fullName evidence="1">Uncharacterized protein</fullName>
    </submittedName>
</protein>
<evidence type="ECO:0000313" key="1">
    <source>
        <dbReference type="EMBL" id="KAK3365158.1"/>
    </source>
</evidence>
<evidence type="ECO:0000313" key="2">
    <source>
        <dbReference type="Proteomes" id="UP001287356"/>
    </source>
</evidence>
<accession>A0AAE0N015</accession>
<proteinExistence type="predicted"/>
<dbReference type="EMBL" id="JAULSN010000009">
    <property type="protein sequence ID" value="KAK3365158.1"/>
    <property type="molecule type" value="Genomic_DNA"/>
</dbReference>
<reference evidence="1" key="1">
    <citation type="journal article" date="2023" name="Mol. Phylogenet. Evol.">
        <title>Genome-scale phylogeny and comparative genomics of the fungal order Sordariales.</title>
        <authorList>
            <person name="Hensen N."/>
            <person name="Bonometti L."/>
            <person name="Westerberg I."/>
            <person name="Brannstrom I.O."/>
            <person name="Guillou S."/>
            <person name="Cros-Aarteil S."/>
            <person name="Calhoun S."/>
            <person name="Haridas S."/>
            <person name="Kuo A."/>
            <person name="Mondo S."/>
            <person name="Pangilinan J."/>
            <person name="Riley R."/>
            <person name="LaButti K."/>
            <person name="Andreopoulos B."/>
            <person name="Lipzen A."/>
            <person name="Chen C."/>
            <person name="Yan M."/>
            <person name="Daum C."/>
            <person name="Ng V."/>
            <person name="Clum A."/>
            <person name="Steindorff A."/>
            <person name="Ohm R.A."/>
            <person name="Martin F."/>
            <person name="Silar P."/>
            <person name="Natvig D.O."/>
            <person name="Lalanne C."/>
            <person name="Gautier V."/>
            <person name="Ament-Velasquez S.L."/>
            <person name="Kruys A."/>
            <person name="Hutchinson M.I."/>
            <person name="Powell A.J."/>
            <person name="Barry K."/>
            <person name="Miller A.N."/>
            <person name="Grigoriev I.V."/>
            <person name="Debuchy R."/>
            <person name="Gladieux P."/>
            <person name="Hiltunen Thoren M."/>
            <person name="Johannesson H."/>
        </authorList>
    </citation>
    <scope>NUCLEOTIDE SEQUENCE</scope>
    <source>
        <strain evidence="1">CBS 958.72</strain>
    </source>
</reference>
<sequence>MKALSKEAVYFLLPGFSSVALLTCLQHCAAGFRHMFNYWKPCLASKGSRERHGISPFAFHIRIKEHVMCRRWEPFFGHCVMFCLAWSETRQLALLCQMWPSVC</sequence>
<keyword evidence="2" id="KW-1185">Reference proteome</keyword>
<reference evidence="1" key="2">
    <citation type="submission" date="2023-06" db="EMBL/GenBank/DDBJ databases">
        <authorList>
            <consortium name="Lawrence Berkeley National Laboratory"/>
            <person name="Haridas S."/>
            <person name="Hensen N."/>
            <person name="Bonometti L."/>
            <person name="Westerberg I."/>
            <person name="Brannstrom I.O."/>
            <person name="Guillou S."/>
            <person name="Cros-Aarteil S."/>
            <person name="Calhoun S."/>
            <person name="Kuo A."/>
            <person name="Mondo S."/>
            <person name="Pangilinan J."/>
            <person name="Riley R."/>
            <person name="Labutti K."/>
            <person name="Andreopoulos B."/>
            <person name="Lipzen A."/>
            <person name="Chen C."/>
            <person name="Yanf M."/>
            <person name="Daum C."/>
            <person name="Ng V."/>
            <person name="Clum A."/>
            <person name="Steindorff A."/>
            <person name="Ohm R."/>
            <person name="Martin F."/>
            <person name="Silar P."/>
            <person name="Natvig D."/>
            <person name="Lalanne C."/>
            <person name="Gautier V."/>
            <person name="Ament-Velasquez S.L."/>
            <person name="Kruys A."/>
            <person name="Hutchinson M.I."/>
            <person name="Powell A.J."/>
            <person name="Barry K."/>
            <person name="Miller A.N."/>
            <person name="Grigoriev I.V."/>
            <person name="Debuchy R."/>
            <person name="Gladieux P."/>
            <person name="Thoren M.H."/>
            <person name="Johannesson H."/>
        </authorList>
    </citation>
    <scope>NUCLEOTIDE SEQUENCE</scope>
    <source>
        <strain evidence="1">CBS 958.72</strain>
    </source>
</reference>
<organism evidence="1 2">
    <name type="scientific">Lasiosphaeria ovina</name>
    <dbReference type="NCBI Taxonomy" id="92902"/>
    <lineage>
        <taxon>Eukaryota</taxon>
        <taxon>Fungi</taxon>
        <taxon>Dikarya</taxon>
        <taxon>Ascomycota</taxon>
        <taxon>Pezizomycotina</taxon>
        <taxon>Sordariomycetes</taxon>
        <taxon>Sordariomycetidae</taxon>
        <taxon>Sordariales</taxon>
        <taxon>Lasiosphaeriaceae</taxon>
        <taxon>Lasiosphaeria</taxon>
    </lineage>
</organism>
<name>A0AAE0N015_9PEZI</name>
<dbReference type="AlphaFoldDB" id="A0AAE0N015"/>
<dbReference type="Proteomes" id="UP001287356">
    <property type="component" value="Unassembled WGS sequence"/>
</dbReference>
<comment type="caution">
    <text evidence="1">The sequence shown here is derived from an EMBL/GenBank/DDBJ whole genome shotgun (WGS) entry which is preliminary data.</text>
</comment>
<gene>
    <name evidence="1" type="ORF">B0T24DRAFT_639296</name>
</gene>